<dbReference type="Proteomes" id="UP001060170">
    <property type="component" value="Chromosome 7"/>
</dbReference>
<reference evidence="1 2" key="3">
    <citation type="journal article" date="2022" name="Microbiol. Spectr.">
        <title>Folding features and dynamics of 3D genome architecture in plant fungal pathogens.</title>
        <authorList>
            <person name="Xia C."/>
        </authorList>
    </citation>
    <scope>NUCLEOTIDE SEQUENCE [LARGE SCALE GENOMIC DNA]</scope>
    <source>
        <strain evidence="1 2">93-210</strain>
    </source>
</reference>
<accession>A0ACC0EE60</accession>
<protein>
    <submittedName>
        <fullName evidence="1">Uncharacterized protein</fullName>
    </submittedName>
</protein>
<reference evidence="2" key="2">
    <citation type="journal article" date="2018" name="Mol. Plant Microbe Interact.">
        <title>Genome sequence resources for the wheat stripe rust pathogen (Puccinia striiformis f. sp. tritici) and the barley stripe rust pathogen (Puccinia striiformis f. sp. hordei).</title>
        <authorList>
            <person name="Xia C."/>
            <person name="Wang M."/>
            <person name="Yin C."/>
            <person name="Cornejo O.E."/>
            <person name="Hulbert S.H."/>
            <person name="Chen X."/>
        </authorList>
    </citation>
    <scope>NUCLEOTIDE SEQUENCE [LARGE SCALE GENOMIC DNA]</scope>
    <source>
        <strain evidence="2">93-210</strain>
    </source>
</reference>
<gene>
    <name evidence="1" type="ORF">MJO28_007210</name>
</gene>
<reference evidence="2" key="1">
    <citation type="journal article" date="2018" name="BMC Genomics">
        <title>Genomic insights into host adaptation between the wheat stripe rust pathogen (Puccinia striiformis f. sp. tritici) and the barley stripe rust pathogen (Puccinia striiformis f. sp. hordei).</title>
        <authorList>
            <person name="Xia C."/>
            <person name="Wang M."/>
            <person name="Yin C."/>
            <person name="Cornejo O.E."/>
            <person name="Hulbert S.H."/>
            <person name="Chen X."/>
        </authorList>
    </citation>
    <scope>NUCLEOTIDE SEQUENCE [LARGE SCALE GENOMIC DNA]</scope>
    <source>
        <strain evidence="2">93-210</strain>
    </source>
</reference>
<keyword evidence="2" id="KW-1185">Reference proteome</keyword>
<evidence type="ECO:0000313" key="2">
    <source>
        <dbReference type="Proteomes" id="UP001060170"/>
    </source>
</evidence>
<name>A0ACC0EE60_9BASI</name>
<evidence type="ECO:0000313" key="1">
    <source>
        <dbReference type="EMBL" id="KAI7951526.1"/>
    </source>
</evidence>
<organism evidence="1 2">
    <name type="scientific">Puccinia striiformis f. sp. tritici</name>
    <dbReference type="NCBI Taxonomy" id="168172"/>
    <lineage>
        <taxon>Eukaryota</taxon>
        <taxon>Fungi</taxon>
        <taxon>Dikarya</taxon>
        <taxon>Basidiomycota</taxon>
        <taxon>Pucciniomycotina</taxon>
        <taxon>Pucciniomycetes</taxon>
        <taxon>Pucciniales</taxon>
        <taxon>Pucciniaceae</taxon>
        <taxon>Puccinia</taxon>
    </lineage>
</organism>
<sequence length="76" mass="8577">MGYNICAPETLLSTTCPTTHVRPVGLVAAEIRSIAVDLDYSEDIDNYLDFPGEGNTKQKKKEEEEKEEDFPTDFNH</sequence>
<proteinExistence type="predicted"/>
<dbReference type="EMBL" id="CM045871">
    <property type="protein sequence ID" value="KAI7951526.1"/>
    <property type="molecule type" value="Genomic_DNA"/>
</dbReference>
<comment type="caution">
    <text evidence="1">The sequence shown here is derived from an EMBL/GenBank/DDBJ whole genome shotgun (WGS) entry which is preliminary data.</text>
</comment>